<dbReference type="AlphaFoldDB" id="A0A0A9GE98"/>
<name>A0A0A9GE98_ARUDO</name>
<sequence length="33" mass="3718">MSAKGDLQQIARSARYTMVEILLFLLSAWGFNS</sequence>
<proteinExistence type="predicted"/>
<protein>
    <submittedName>
        <fullName evidence="1">Uncharacterized protein</fullName>
    </submittedName>
</protein>
<reference evidence="1" key="1">
    <citation type="submission" date="2014-09" db="EMBL/GenBank/DDBJ databases">
        <authorList>
            <person name="Magalhaes I.L.F."/>
            <person name="Oliveira U."/>
            <person name="Santos F.R."/>
            <person name="Vidigal T.H.D.A."/>
            <person name="Brescovit A.D."/>
            <person name="Santos A.J."/>
        </authorList>
    </citation>
    <scope>NUCLEOTIDE SEQUENCE</scope>
    <source>
        <tissue evidence="1">Shoot tissue taken approximately 20 cm above the soil surface</tissue>
    </source>
</reference>
<dbReference type="EMBL" id="GBRH01174486">
    <property type="protein sequence ID" value="JAE23410.1"/>
    <property type="molecule type" value="Transcribed_RNA"/>
</dbReference>
<reference evidence="1" key="2">
    <citation type="journal article" date="2015" name="Data Brief">
        <title>Shoot transcriptome of the giant reed, Arundo donax.</title>
        <authorList>
            <person name="Barrero R.A."/>
            <person name="Guerrero F.D."/>
            <person name="Moolhuijzen P."/>
            <person name="Goolsby J.A."/>
            <person name="Tidwell J."/>
            <person name="Bellgard S.E."/>
            <person name="Bellgard M.I."/>
        </authorList>
    </citation>
    <scope>NUCLEOTIDE SEQUENCE</scope>
    <source>
        <tissue evidence="1">Shoot tissue taken approximately 20 cm above the soil surface</tissue>
    </source>
</reference>
<organism evidence="1">
    <name type="scientific">Arundo donax</name>
    <name type="common">Giant reed</name>
    <name type="synonym">Donax arundinaceus</name>
    <dbReference type="NCBI Taxonomy" id="35708"/>
    <lineage>
        <taxon>Eukaryota</taxon>
        <taxon>Viridiplantae</taxon>
        <taxon>Streptophyta</taxon>
        <taxon>Embryophyta</taxon>
        <taxon>Tracheophyta</taxon>
        <taxon>Spermatophyta</taxon>
        <taxon>Magnoliopsida</taxon>
        <taxon>Liliopsida</taxon>
        <taxon>Poales</taxon>
        <taxon>Poaceae</taxon>
        <taxon>PACMAD clade</taxon>
        <taxon>Arundinoideae</taxon>
        <taxon>Arundineae</taxon>
        <taxon>Arundo</taxon>
    </lineage>
</organism>
<evidence type="ECO:0000313" key="1">
    <source>
        <dbReference type="EMBL" id="JAE23410.1"/>
    </source>
</evidence>
<accession>A0A0A9GE98</accession>